<evidence type="ECO:0000313" key="1">
    <source>
        <dbReference type="EMBL" id="SNQ60399.1"/>
    </source>
</evidence>
<evidence type="ECO:0000313" key="2">
    <source>
        <dbReference type="Proteomes" id="UP000218615"/>
    </source>
</evidence>
<keyword evidence="2" id="KW-1185">Reference proteome</keyword>
<accession>A0A284VMF8</accession>
<dbReference type="EMBL" id="FZMP01000090">
    <property type="protein sequence ID" value="SNQ60399.1"/>
    <property type="molecule type" value="Genomic_DNA"/>
</dbReference>
<organism evidence="1 2">
    <name type="scientific">Candidatus Methanoperedens nitratireducens</name>
    <dbReference type="NCBI Taxonomy" id="1392998"/>
    <lineage>
        <taxon>Archaea</taxon>
        <taxon>Methanobacteriati</taxon>
        <taxon>Methanobacteriota</taxon>
        <taxon>Stenosarchaea group</taxon>
        <taxon>Methanomicrobia</taxon>
        <taxon>Methanosarcinales</taxon>
        <taxon>ANME-2 cluster</taxon>
        <taxon>Candidatus Methanoperedentaceae</taxon>
        <taxon>Candidatus Methanoperedens</taxon>
    </lineage>
</organism>
<name>A0A284VMF8_9EURY</name>
<dbReference type="Proteomes" id="UP000218615">
    <property type="component" value="Unassembled WGS sequence"/>
</dbReference>
<dbReference type="AlphaFoldDB" id="A0A284VMF8"/>
<reference evidence="2" key="1">
    <citation type="submission" date="2017-06" db="EMBL/GenBank/DDBJ databases">
        <authorList>
            <person name="Cremers G."/>
        </authorList>
    </citation>
    <scope>NUCLEOTIDE SEQUENCE [LARGE SCALE GENOMIC DNA]</scope>
</reference>
<sequence>MNNMNKGKEGKDVNDLAKEYREKYKIAESAVLDAAIELSLAEQGIDVTKIAKRDFDTFHRSNIEIEEIKAKAQEKINKIQQEAGLGIQGVHLELGKLNNKIRESQGLKLLPLVENVQIYEPATDTNSQSDSPGASESD</sequence>
<gene>
    <name evidence="1" type="ORF">MNV_180031</name>
</gene>
<dbReference type="RefSeq" id="WP_143311676.1">
    <property type="nucleotide sequence ID" value="NZ_FZMP01000090.1"/>
</dbReference>
<protein>
    <submittedName>
        <fullName evidence="1">Uncharacterized protein</fullName>
    </submittedName>
</protein>
<proteinExistence type="predicted"/>